<dbReference type="EMBL" id="BAAAVT010000010">
    <property type="protein sequence ID" value="GAA3065585.1"/>
    <property type="molecule type" value="Genomic_DNA"/>
</dbReference>
<evidence type="ECO:0000256" key="4">
    <source>
        <dbReference type="SAM" id="SignalP"/>
    </source>
</evidence>
<dbReference type="Gene3D" id="3.40.190.10">
    <property type="entry name" value="Periplasmic binding protein-like II"/>
    <property type="match status" value="2"/>
</dbReference>
<dbReference type="Pfam" id="PF13531">
    <property type="entry name" value="SBP_bac_11"/>
    <property type="match status" value="1"/>
</dbReference>
<comment type="caution">
    <text evidence="5">The sequence shown here is derived from an EMBL/GenBank/DDBJ whole genome shotgun (WGS) entry which is preliminary data.</text>
</comment>
<dbReference type="InterPro" id="IPR050682">
    <property type="entry name" value="ModA/WtpA"/>
</dbReference>
<feature type="chain" id="PRO_5046811986" evidence="4">
    <location>
        <begin position="33"/>
        <end position="279"/>
    </location>
</feature>
<dbReference type="RefSeq" id="WP_344683830.1">
    <property type="nucleotide sequence ID" value="NZ_BAAAVT010000010.1"/>
</dbReference>
<organism evidence="5 6">
    <name type="scientific">Nesterenkonia aethiopica</name>
    <dbReference type="NCBI Taxonomy" id="269144"/>
    <lineage>
        <taxon>Bacteria</taxon>
        <taxon>Bacillati</taxon>
        <taxon>Actinomycetota</taxon>
        <taxon>Actinomycetes</taxon>
        <taxon>Micrococcales</taxon>
        <taxon>Micrococcaceae</taxon>
        <taxon>Nesterenkonia</taxon>
    </lineage>
</organism>
<evidence type="ECO:0000313" key="6">
    <source>
        <dbReference type="Proteomes" id="UP001500236"/>
    </source>
</evidence>
<gene>
    <name evidence="5" type="primary">modA</name>
    <name evidence="5" type="ORF">GCM10010529_18170</name>
</gene>
<dbReference type="InterPro" id="IPR005950">
    <property type="entry name" value="ModA"/>
</dbReference>
<evidence type="ECO:0000313" key="5">
    <source>
        <dbReference type="EMBL" id="GAA3065585.1"/>
    </source>
</evidence>
<evidence type="ECO:0000256" key="1">
    <source>
        <dbReference type="ARBA" id="ARBA00009175"/>
    </source>
</evidence>
<dbReference type="Proteomes" id="UP001500236">
    <property type="component" value="Unassembled WGS sequence"/>
</dbReference>
<proteinExistence type="inferred from homology"/>
<sequence length="279" mass="29534">MRPGSWFHRMRGVIALALLVCFIAAFALTACSDDDTEAEPPATPTTEVTVLAAASVEPALRRVDQNLRARGASVTLSTEYGGTSTLVSQIRSGRAFDIVITASRTHMADLVDDGAVAGDAYPLATNRLALVVPADNPGEIDSFDDFIAHAAELTTATCAEDVPCGELARTMQEELGVDVHADTEETSVASVMTKVRMGEVDAGFAYLTDAEAADDEVEVFEIPDFPHNDTQIWAAVAAEPQEQEAAEQLFTLLVGESGRTAFEEAGFLPPPAAEASSLD</sequence>
<feature type="signal peptide" evidence="4">
    <location>
        <begin position="1"/>
        <end position="32"/>
    </location>
</feature>
<dbReference type="NCBIfam" id="TIGR01256">
    <property type="entry name" value="modA"/>
    <property type="match status" value="1"/>
</dbReference>
<evidence type="ECO:0000256" key="2">
    <source>
        <dbReference type="ARBA" id="ARBA00022723"/>
    </source>
</evidence>
<dbReference type="PANTHER" id="PTHR30632">
    <property type="entry name" value="MOLYBDATE-BINDING PERIPLASMIC PROTEIN"/>
    <property type="match status" value="1"/>
</dbReference>
<accession>A0ABP6LX74</accession>
<dbReference type="PROSITE" id="PS51257">
    <property type="entry name" value="PROKAR_LIPOPROTEIN"/>
    <property type="match status" value="1"/>
</dbReference>
<comment type="similarity">
    <text evidence="1">Belongs to the bacterial solute-binding protein ModA family.</text>
</comment>
<protein>
    <submittedName>
        <fullName evidence="5">Molybdate ABC transporter substrate-binding protein</fullName>
    </submittedName>
</protein>
<name>A0ABP6LX74_9MICC</name>
<dbReference type="PIRSF" id="PIRSF004846">
    <property type="entry name" value="ModA"/>
    <property type="match status" value="1"/>
</dbReference>
<keyword evidence="6" id="KW-1185">Reference proteome</keyword>
<reference evidence="6" key="1">
    <citation type="journal article" date="2019" name="Int. J. Syst. Evol. Microbiol.">
        <title>The Global Catalogue of Microorganisms (GCM) 10K type strain sequencing project: providing services to taxonomists for standard genome sequencing and annotation.</title>
        <authorList>
            <consortium name="The Broad Institute Genomics Platform"/>
            <consortium name="The Broad Institute Genome Sequencing Center for Infectious Disease"/>
            <person name="Wu L."/>
            <person name="Ma J."/>
        </authorList>
    </citation>
    <scope>NUCLEOTIDE SEQUENCE [LARGE SCALE GENOMIC DNA]</scope>
    <source>
        <strain evidence="6">JCM 14309</strain>
    </source>
</reference>
<evidence type="ECO:0000256" key="3">
    <source>
        <dbReference type="ARBA" id="ARBA00022729"/>
    </source>
</evidence>
<keyword evidence="3 4" id="KW-0732">Signal</keyword>
<keyword evidence="2" id="KW-0479">Metal-binding</keyword>
<dbReference type="SUPFAM" id="SSF53850">
    <property type="entry name" value="Periplasmic binding protein-like II"/>
    <property type="match status" value="1"/>
</dbReference>
<dbReference type="PANTHER" id="PTHR30632:SF0">
    <property type="entry name" value="SULFATE-BINDING PROTEIN"/>
    <property type="match status" value="1"/>
</dbReference>